<sequence length="244" mass="26953">MAVSVNSWIQGLKQDVIQAQYKSGYHYFHPTPMPASGNGVDFGSLSSSLSGQAANLVTAGLQLQGLQGLAAFIQKEKFVSNTAADSEGRTRDAMLRAESHIRLEAKYWEKECEFLERAALSWERKASIVVAGLFNLISQRDQSTSIEIAKSSQDIATESKRDSTSMKAIAAVTMCFLPGTFVASFFAMPLFDWDAEQQVVTVRGFWLYWAVTVPLTLVTLAAWFLWTWLSDAKGSMARLPKAFS</sequence>
<proteinExistence type="predicted"/>
<comment type="subcellular location">
    <subcellularLocation>
        <location evidence="1">Membrane</location>
        <topology evidence="1">Multi-pass membrane protein</topology>
    </subcellularLocation>
</comment>
<organism evidence="6 7">
    <name type="scientific">Neoarthrinium moseri</name>
    <dbReference type="NCBI Taxonomy" id="1658444"/>
    <lineage>
        <taxon>Eukaryota</taxon>
        <taxon>Fungi</taxon>
        <taxon>Dikarya</taxon>
        <taxon>Ascomycota</taxon>
        <taxon>Pezizomycotina</taxon>
        <taxon>Sordariomycetes</taxon>
        <taxon>Xylariomycetidae</taxon>
        <taxon>Amphisphaeriales</taxon>
        <taxon>Apiosporaceae</taxon>
        <taxon>Neoarthrinium</taxon>
    </lineage>
</organism>
<dbReference type="Proteomes" id="UP000829685">
    <property type="component" value="Unassembled WGS sequence"/>
</dbReference>
<reference evidence="6" key="1">
    <citation type="submission" date="2021-03" db="EMBL/GenBank/DDBJ databases">
        <title>Revisited historic fungal species revealed as producer of novel bioactive compounds through whole genome sequencing and comparative genomics.</title>
        <authorList>
            <person name="Vignolle G.A."/>
            <person name="Hochenegger N."/>
            <person name="Mach R.L."/>
            <person name="Mach-Aigner A.R."/>
            <person name="Javad Rahimi M."/>
            <person name="Salim K.A."/>
            <person name="Chan C.M."/>
            <person name="Lim L.B.L."/>
            <person name="Cai F."/>
            <person name="Druzhinina I.S."/>
            <person name="U'Ren J.M."/>
            <person name="Derntl C."/>
        </authorList>
    </citation>
    <scope>NUCLEOTIDE SEQUENCE</scope>
    <source>
        <strain evidence="6">TUCIM 5799</strain>
    </source>
</reference>
<evidence type="ECO:0000313" key="6">
    <source>
        <dbReference type="EMBL" id="KAI1862986.1"/>
    </source>
</evidence>
<keyword evidence="2 5" id="KW-0812">Transmembrane</keyword>
<dbReference type="SUPFAM" id="SSF144083">
    <property type="entry name" value="Magnesium transport protein CorA, transmembrane region"/>
    <property type="match status" value="1"/>
</dbReference>
<evidence type="ECO:0000256" key="5">
    <source>
        <dbReference type="SAM" id="Phobius"/>
    </source>
</evidence>
<name>A0A9Q0AM22_9PEZI</name>
<evidence type="ECO:0000256" key="1">
    <source>
        <dbReference type="ARBA" id="ARBA00004141"/>
    </source>
</evidence>
<comment type="caution">
    <text evidence="6">The sequence shown here is derived from an EMBL/GenBank/DDBJ whole genome shotgun (WGS) entry which is preliminary data.</text>
</comment>
<feature type="transmembrane region" description="Helical" evidence="5">
    <location>
        <begin position="168"/>
        <end position="186"/>
    </location>
</feature>
<keyword evidence="4 5" id="KW-0472">Membrane</keyword>
<evidence type="ECO:0000313" key="7">
    <source>
        <dbReference type="Proteomes" id="UP000829685"/>
    </source>
</evidence>
<keyword evidence="7" id="KW-1185">Reference proteome</keyword>
<dbReference type="GO" id="GO:0016020">
    <property type="term" value="C:membrane"/>
    <property type="evidence" value="ECO:0007669"/>
    <property type="project" value="UniProtKB-SubCell"/>
</dbReference>
<keyword evidence="3 5" id="KW-1133">Transmembrane helix</keyword>
<dbReference type="EMBL" id="JAFIMR010000026">
    <property type="protein sequence ID" value="KAI1862986.1"/>
    <property type="molecule type" value="Genomic_DNA"/>
</dbReference>
<dbReference type="Gene3D" id="1.20.58.340">
    <property type="entry name" value="Magnesium transport protein CorA, transmembrane region"/>
    <property type="match status" value="1"/>
</dbReference>
<protein>
    <submittedName>
        <fullName evidence="6">Uncharacterized protein</fullName>
    </submittedName>
</protein>
<accession>A0A9Q0AM22</accession>
<evidence type="ECO:0000256" key="2">
    <source>
        <dbReference type="ARBA" id="ARBA00022692"/>
    </source>
</evidence>
<evidence type="ECO:0000256" key="3">
    <source>
        <dbReference type="ARBA" id="ARBA00022989"/>
    </source>
</evidence>
<evidence type="ECO:0000256" key="4">
    <source>
        <dbReference type="ARBA" id="ARBA00023136"/>
    </source>
</evidence>
<dbReference type="InterPro" id="IPR045863">
    <property type="entry name" value="CorA_TM1_TM2"/>
</dbReference>
<feature type="transmembrane region" description="Helical" evidence="5">
    <location>
        <begin position="206"/>
        <end position="229"/>
    </location>
</feature>
<dbReference type="AlphaFoldDB" id="A0A9Q0AM22"/>
<gene>
    <name evidence="6" type="ORF">JX265_009032</name>
</gene>